<evidence type="ECO:0000313" key="2">
    <source>
        <dbReference type="EMBL" id="MBJ6361118.1"/>
    </source>
</evidence>
<feature type="region of interest" description="Disordered" evidence="1">
    <location>
        <begin position="79"/>
        <end position="101"/>
    </location>
</feature>
<reference evidence="2" key="1">
    <citation type="submission" date="2020-12" db="EMBL/GenBank/DDBJ databases">
        <authorList>
            <person name="Huq M.A."/>
        </authorList>
    </citation>
    <scope>NUCLEOTIDE SEQUENCE</scope>
    <source>
        <strain evidence="2">MAHUQ-46</strain>
    </source>
</reference>
<evidence type="ECO:0000256" key="1">
    <source>
        <dbReference type="SAM" id="MobiDB-lite"/>
    </source>
</evidence>
<dbReference type="Proteomes" id="UP000640274">
    <property type="component" value="Unassembled WGS sequence"/>
</dbReference>
<keyword evidence="3" id="KW-1185">Reference proteome</keyword>
<evidence type="ECO:0000313" key="3">
    <source>
        <dbReference type="Proteomes" id="UP000640274"/>
    </source>
</evidence>
<organism evidence="2 3">
    <name type="scientific">Paenibacillus roseus</name>
    <dbReference type="NCBI Taxonomy" id="2798579"/>
    <lineage>
        <taxon>Bacteria</taxon>
        <taxon>Bacillati</taxon>
        <taxon>Bacillota</taxon>
        <taxon>Bacilli</taxon>
        <taxon>Bacillales</taxon>
        <taxon>Paenibacillaceae</taxon>
        <taxon>Paenibacillus</taxon>
    </lineage>
</organism>
<comment type="caution">
    <text evidence="2">The sequence shown here is derived from an EMBL/GenBank/DDBJ whole genome shotgun (WGS) entry which is preliminary data.</text>
</comment>
<dbReference type="RefSeq" id="WP_199018672.1">
    <property type="nucleotide sequence ID" value="NZ_JAELUP010000019.1"/>
</dbReference>
<dbReference type="EMBL" id="JAELUP010000019">
    <property type="protein sequence ID" value="MBJ6361118.1"/>
    <property type="molecule type" value="Genomic_DNA"/>
</dbReference>
<name>A0A934MPQ5_9BACL</name>
<accession>A0A934MPQ5</accession>
<proteinExistence type="predicted"/>
<gene>
    <name evidence="2" type="ORF">JFN88_07290</name>
</gene>
<dbReference type="AlphaFoldDB" id="A0A934MPQ5"/>
<sequence>MRKRQELEKAVERQAAPLQPFKARQIVLALEDMEYRQLLQYDERGELDPASVNRALKQMAAQEPNLFYTPEAARDLNDASLQSKAAGASASAVIPRSQKKT</sequence>
<protein>
    <submittedName>
        <fullName evidence="2">Uncharacterized protein</fullName>
    </submittedName>
</protein>